<protein>
    <submittedName>
        <fullName evidence="6">Cilia and flagella associated protein 74</fullName>
    </submittedName>
</protein>
<feature type="domain" description="CFAP74 third Ig-like" evidence="4">
    <location>
        <begin position="859"/>
        <end position="971"/>
    </location>
</feature>
<evidence type="ECO:0000313" key="6">
    <source>
        <dbReference type="Ensembl" id="ENSLLEP00000020580.1"/>
    </source>
</evidence>
<feature type="region of interest" description="Disordered" evidence="2">
    <location>
        <begin position="1061"/>
        <end position="1118"/>
    </location>
</feature>
<dbReference type="InterPro" id="IPR056306">
    <property type="entry name" value="Ig-CFAP74_2nd"/>
</dbReference>
<accession>A0A8C5N2G2</accession>
<feature type="region of interest" description="Disordered" evidence="2">
    <location>
        <begin position="777"/>
        <end position="797"/>
    </location>
</feature>
<organism evidence="6 7">
    <name type="scientific">Leptobrachium leishanense</name>
    <name type="common">Leishan spiny toad</name>
    <dbReference type="NCBI Taxonomy" id="445787"/>
    <lineage>
        <taxon>Eukaryota</taxon>
        <taxon>Metazoa</taxon>
        <taxon>Chordata</taxon>
        <taxon>Craniata</taxon>
        <taxon>Vertebrata</taxon>
        <taxon>Euteleostomi</taxon>
        <taxon>Amphibia</taxon>
        <taxon>Batrachia</taxon>
        <taxon>Anura</taxon>
        <taxon>Pelobatoidea</taxon>
        <taxon>Megophryidae</taxon>
        <taxon>Leptobrachium</taxon>
    </lineage>
</organism>
<feature type="domain" description="CFAP74 second Ig-like" evidence="3">
    <location>
        <begin position="650"/>
        <end position="857"/>
    </location>
</feature>
<feature type="region of interest" description="Disordered" evidence="2">
    <location>
        <begin position="209"/>
        <end position="253"/>
    </location>
</feature>
<evidence type="ECO:0000313" key="7">
    <source>
        <dbReference type="Proteomes" id="UP000694569"/>
    </source>
</evidence>
<name>A0A8C5N2G2_9ANUR</name>
<dbReference type="Pfam" id="PF24771">
    <property type="entry name" value="Ig_CFAP74_1st"/>
    <property type="match status" value="1"/>
</dbReference>
<dbReference type="PANTHER" id="PTHR22538">
    <property type="entry name" value="CILIA- AND FLAGELLA-ASSOCIATED PROTEIN 74"/>
    <property type="match status" value="1"/>
</dbReference>
<evidence type="ECO:0000259" key="5">
    <source>
        <dbReference type="Pfam" id="PF24798"/>
    </source>
</evidence>
<evidence type="ECO:0000259" key="3">
    <source>
        <dbReference type="Pfam" id="PF24770"/>
    </source>
</evidence>
<evidence type="ECO:0000259" key="4">
    <source>
        <dbReference type="Pfam" id="PF24778"/>
    </source>
</evidence>
<dbReference type="PANTHER" id="PTHR22538:SF0">
    <property type="entry name" value="CILIA- AND FLAGELLA-ASSOCIATED PROTEIN 74"/>
    <property type="match status" value="1"/>
</dbReference>
<dbReference type="Ensembl" id="ENSLLET00000021387.1">
    <property type="protein sequence ID" value="ENSLLEP00000020580.1"/>
    <property type="gene ID" value="ENSLLEG00000012605.1"/>
</dbReference>
<dbReference type="Pfam" id="PF24798">
    <property type="entry name" value="Ig-CFAP74_4th"/>
    <property type="match status" value="1"/>
</dbReference>
<sequence length="1567" mass="176888">MDITASPDILEEPSFVYDDPSMLEEEEILPDYLWTEDEEPEDNELTSECAMDKPLYEDSLDEISDSFDDDSSWQSEADPTDSELIQKNISHSARVQIYRFRAKLNQLDSMQRDKEILIQKLREELATCHQRIKTLEQQQTTAETDIQTEQENNNTAAVFRLHALHKRLSSEVAVEKDVESKIAVKLQENEYDLWKIEVEQGKLASLRESLEQDEEEIDRQREDLKGQRVQRENQSRRMAERKRQADKLREQSTLKDREFRYRKAVEDAQRNHAKAVQYLKETMTRVREQESEKEMKSREDMEKRMQAVLTLKTSISANRENLRAVDARNKARDATAKKQEMMDKESVLAKGGDATKFIIHQKRLQEFERKKFEFEEKQRTMRQEIISRILQEEANQEKQKKLSSSMQVNKSQDQSKLRIKTLKYIESAFPSETEEELETTISKRWQTNSGFSSDEEENTTVEQSPDMSPELYPAEESEMETLVQPEFMGLWNQDLKPYKVPKEERESKPLGGSKMEKEMLAGTLRKLRNGIAEKQVVSGHEFKGCPFYSKPNVIHFKDLDVGKTYKKKVTLTNASYTINFCKLVGINEHLKDFIKIRFDPPGQLSPGMSCEITVIFHPMINEDLDGEVTFLAQTGTFSIPVKCTTKKCGLAVEKECVDFGTQVVGETVTQNISLTNRGALGTRFRVQPLSPANGTQKATQEVSMETSPGFDVEGSKDREIGTSLESRNQDEKEAIVTNPPESVCESASPPSNEVAETRSADVKTSTTIEYVSKEVSTLTEETLNEEKSPLGGFEDEPPEIKLGEITEGDLGPFATLKIPFIFTPTFPAKVQTLFQISFTDQNSKPILVTATGIAIDVPVYVPNSNIDLKICTYNRLYQDSIIVKNRATTALRLKFDVCKELKNHMELLPKTGFIQAQSSFSVQLKFLPRLSLPEDAASYFDKETGVLEAPMNILVADQTRPVPFTVNAVLTTSDLEINPTEVDFGHCTIFEAVQCSIHLTNKSILPQEFGFVGIPERCLVQVSFRPTLSDQEIREETVRIIAKANESRILLEKNSIVMSENEVQNKKEKKELSANTEKRKQTSSPKRERKKHVPSPKQPPKTPKSFEPGPSELPNIEDIKPESEEYAAAQASIYRRFTGKFEKFILPCFIASCDVSKKDNHADLNFSPYNTLLLELHCPTTAPPLIVTSDNGRHLVDFGDIATGQRVIKRVTLQNISLEHQKVGFSILNPRGPFVLLNPVNVIEPGDTCFLLIAFSPEGNKTFFENLEVHTQCATLTLGIKGKGLSPSVSCSLESEILDMGHVLVKDSRTSTFQLQNTSIVPVIYTLKLGSFSMNRYNELQKIPSFISPDKAHRDVVGTQNYSGLSVFSVSPVEGTIEPGKSLDVTVTFNPDHETVYYSDSLAVELFGKHKVHDIQLKGACRNHIMYLEGSDPLDVPVESLGIIPAPEEEEALKTILVSFQCTQTEAGLAPAARDLRVGCIHSTLMPTKKNVEFTWDNVQLLQQKGFTIEPIKSMVDPGQQKTVSIRWIPPAQYDPSKPATTMAKLTLKGDVTEVYQVILATQVVSA</sequence>
<feature type="coiled-coil region" evidence="1">
    <location>
        <begin position="324"/>
        <end position="384"/>
    </location>
</feature>
<gene>
    <name evidence="6" type="primary">CFAP74</name>
</gene>
<keyword evidence="1" id="KW-0175">Coiled coil</keyword>
<feature type="compositionally biased region" description="Basic and acidic residues" evidence="2">
    <location>
        <begin position="218"/>
        <end position="253"/>
    </location>
</feature>
<dbReference type="Gene3D" id="2.60.40.10">
    <property type="entry name" value="Immunoglobulins"/>
    <property type="match status" value="4"/>
</dbReference>
<feature type="compositionally biased region" description="Polar residues" evidence="2">
    <location>
        <begin position="690"/>
        <end position="706"/>
    </location>
</feature>
<dbReference type="InterPro" id="IPR056310">
    <property type="entry name" value="Ig-CFAP74_4th"/>
</dbReference>
<feature type="region of interest" description="Disordered" evidence="2">
    <location>
        <begin position="36"/>
        <end position="81"/>
    </location>
</feature>
<dbReference type="Pfam" id="PF24770">
    <property type="entry name" value="Ig-CFAP74_2"/>
    <property type="match status" value="1"/>
</dbReference>
<feature type="compositionally biased region" description="Basic and acidic residues" evidence="2">
    <location>
        <begin position="1063"/>
        <end position="1080"/>
    </location>
</feature>
<feature type="compositionally biased region" description="Acidic residues" evidence="2">
    <location>
        <begin position="58"/>
        <end position="71"/>
    </location>
</feature>
<proteinExistence type="predicted"/>
<dbReference type="Proteomes" id="UP000694569">
    <property type="component" value="Unplaced"/>
</dbReference>
<evidence type="ECO:0000256" key="1">
    <source>
        <dbReference type="SAM" id="Coils"/>
    </source>
</evidence>
<feature type="region of interest" description="Disordered" evidence="2">
    <location>
        <begin position="687"/>
        <end position="761"/>
    </location>
</feature>
<dbReference type="Pfam" id="PF24778">
    <property type="entry name" value="Ig-CFAP74_3rd"/>
    <property type="match status" value="1"/>
</dbReference>
<dbReference type="InterPro" id="IPR056307">
    <property type="entry name" value="Ig-CFAP74_3rd"/>
</dbReference>
<keyword evidence="7" id="KW-1185">Reference proteome</keyword>
<reference evidence="6" key="2">
    <citation type="submission" date="2025-09" db="UniProtKB">
        <authorList>
            <consortium name="Ensembl"/>
        </authorList>
    </citation>
    <scope>IDENTIFICATION</scope>
</reference>
<dbReference type="InterPro" id="IPR013783">
    <property type="entry name" value="Ig-like_fold"/>
</dbReference>
<evidence type="ECO:0000256" key="2">
    <source>
        <dbReference type="SAM" id="MobiDB-lite"/>
    </source>
</evidence>
<feature type="coiled-coil region" evidence="1">
    <location>
        <begin position="104"/>
        <end position="152"/>
    </location>
</feature>
<dbReference type="OrthoDB" id="545169at2759"/>
<reference evidence="6" key="1">
    <citation type="submission" date="2025-08" db="UniProtKB">
        <authorList>
            <consortium name="Ensembl"/>
        </authorList>
    </citation>
    <scope>IDENTIFICATION</scope>
</reference>
<feature type="compositionally biased region" description="Acidic residues" evidence="2">
    <location>
        <begin position="36"/>
        <end position="45"/>
    </location>
</feature>
<dbReference type="GeneTree" id="ENSGT00900000141054"/>
<feature type="domain" description="CFAP74 fourth Ig-like" evidence="5">
    <location>
        <begin position="977"/>
        <end position="1023"/>
    </location>
</feature>
<feature type="region of interest" description="Disordered" evidence="2">
    <location>
        <begin position="445"/>
        <end position="469"/>
    </location>
</feature>